<dbReference type="AlphaFoldDB" id="A0A1M7BZJ3"/>
<keyword evidence="2" id="KW-1185">Reference proteome</keyword>
<gene>
    <name evidence="1" type="ORF">SAMN05444266_104137</name>
</gene>
<name>A0A1M7BZJ3_9BACT</name>
<evidence type="ECO:0000313" key="2">
    <source>
        <dbReference type="Proteomes" id="UP000184420"/>
    </source>
</evidence>
<reference evidence="1 2" key="1">
    <citation type="submission" date="2016-11" db="EMBL/GenBank/DDBJ databases">
        <authorList>
            <person name="Jaros S."/>
            <person name="Januszkiewicz K."/>
            <person name="Wedrychowicz H."/>
        </authorList>
    </citation>
    <scope>NUCLEOTIDE SEQUENCE [LARGE SCALE GENOMIC DNA]</scope>
    <source>
        <strain evidence="1 2">DSM 27406</strain>
    </source>
</reference>
<accession>A0A1M7BZJ3</accession>
<sequence>MYFAVPVMLENTLGRRWVRYLVELSIMQEGRDHRWRPSCIFRSAEGRTEDANRNVIIKVLIFPYQPGSFRHFSFQVPGIPSAVAQENRNLCIIDLQGVDVFHGDFKISP</sequence>
<protein>
    <submittedName>
        <fullName evidence="1">Uncharacterized protein</fullName>
    </submittedName>
</protein>
<organism evidence="1 2">
    <name type="scientific">Chitinophaga jiangningensis</name>
    <dbReference type="NCBI Taxonomy" id="1419482"/>
    <lineage>
        <taxon>Bacteria</taxon>
        <taxon>Pseudomonadati</taxon>
        <taxon>Bacteroidota</taxon>
        <taxon>Chitinophagia</taxon>
        <taxon>Chitinophagales</taxon>
        <taxon>Chitinophagaceae</taxon>
        <taxon>Chitinophaga</taxon>
    </lineage>
</organism>
<dbReference type="Proteomes" id="UP000184420">
    <property type="component" value="Unassembled WGS sequence"/>
</dbReference>
<dbReference type="EMBL" id="FRBL01000004">
    <property type="protein sequence ID" value="SHL60367.1"/>
    <property type="molecule type" value="Genomic_DNA"/>
</dbReference>
<evidence type="ECO:0000313" key="1">
    <source>
        <dbReference type="EMBL" id="SHL60367.1"/>
    </source>
</evidence>
<proteinExistence type="predicted"/>